<accession>A0AB74QGU3</accession>
<dbReference type="InterPro" id="IPR014986">
    <property type="entry name" value="XkdN-like"/>
</dbReference>
<evidence type="ECO:0000313" key="2">
    <source>
        <dbReference type="Proteomes" id="UP000411588"/>
    </source>
</evidence>
<dbReference type="Proteomes" id="UP000411588">
    <property type="component" value="Unassembled WGS sequence"/>
</dbReference>
<sequence length="134" mass="15086">MNTIERLLALDAGEIEMPTAIHKMYCKKLGGNYEFEIRAIDPEKLGSIQEKAVELKQGDIESVKIYSTKILTILEGCPMFKNKDLLEHFGSPTPKELIKKLLLAGEMDSLKDAIDELSAITTNKDEDMDEEIKN</sequence>
<protein>
    <submittedName>
        <fullName evidence="1">Phage XkdN-like protein</fullName>
    </submittedName>
</protein>
<gene>
    <name evidence="1" type="ORF">SAMEA1402399_04060</name>
</gene>
<dbReference type="InterPro" id="IPR038559">
    <property type="entry name" value="XkdN-like_sf"/>
</dbReference>
<dbReference type="Pfam" id="PF08890">
    <property type="entry name" value="Phage_TAC_5"/>
    <property type="match status" value="1"/>
</dbReference>
<reference evidence="1 2" key="1">
    <citation type="submission" date="2019-02" db="EMBL/GenBank/DDBJ databases">
        <authorList>
            <consortium name="Pathogen Informatics"/>
        </authorList>
    </citation>
    <scope>NUCLEOTIDE SEQUENCE [LARGE SCALE GENOMIC DNA]</scope>
    <source>
        <strain evidence="2">clo34</strain>
    </source>
</reference>
<dbReference type="Gene3D" id="3.30.2220.30">
    <property type="match status" value="1"/>
</dbReference>
<proteinExistence type="predicted"/>
<name>A0AB74QGU3_CLODI</name>
<dbReference type="EMBL" id="CAADAN010000027">
    <property type="protein sequence ID" value="VFD36613.1"/>
    <property type="molecule type" value="Genomic_DNA"/>
</dbReference>
<comment type="caution">
    <text evidence="1">The sequence shown here is derived from an EMBL/GenBank/DDBJ whole genome shotgun (WGS) entry which is preliminary data.</text>
</comment>
<dbReference type="AlphaFoldDB" id="A0AB74QGU3"/>
<evidence type="ECO:0000313" key="1">
    <source>
        <dbReference type="EMBL" id="VFD36613.1"/>
    </source>
</evidence>
<dbReference type="RefSeq" id="WP_074134566.1">
    <property type="nucleotide sequence ID" value="NZ_BIWN01000004.1"/>
</dbReference>
<organism evidence="1 2">
    <name type="scientific">Clostridioides difficile</name>
    <name type="common">Peptoclostridium difficile</name>
    <dbReference type="NCBI Taxonomy" id="1496"/>
    <lineage>
        <taxon>Bacteria</taxon>
        <taxon>Bacillati</taxon>
        <taxon>Bacillota</taxon>
        <taxon>Clostridia</taxon>
        <taxon>Peptostreptococcales</taxon>
        <taxon>Peptostreptococcaceae</taxon>
        <taxon>Clostridioides</taxon>
    </lineage>
</organism>